<dbReference type="FunFam" id="3.30.160.20:FF:000020">
    <property type="entry name" value="Peptide chain release factor 1"/>
    <property type="match status" value="1"/>
</dbReference>
<feature type="domain" description="Prokaryotic-type class I peptide chain release factors" evidence="3">
    <location>
        <begin position="11"/>
        <end position="27"/>
    </location>
</feature>
<dbReference type="Gene3D" id="3.30.160.20">
    <property type="match status" value="1"/>
</dbReference>
<dbReference type="PANTHER" id="PTHR43804:SF6">
    <property type="entry name" value="CLASS I PEPTIDE CHAIN RELEASE FACTOR"/>
    <property type="match status" value="1"/>
</dbReference>
<gene>
    <name evidence="4" type="ORF">METZ01_LOCUS310774</name>
</gene>
<comment type="similarity">
    <text evidence="1">Belongs to the prokaryotic/mitochondrial release factor family.</text>
</comment>
<dbReference type="PROSITE" id="PS00745">
    <property type="entry name" value="RF_PROK_I"/>
    <property type="match status" value="1"/>
</dbReference>
<evidence type="ECO:0000259" key="3">
    <source>
        <dbReference type="PROSITE" id="PS00745"/>
    </source>
</evidence>
<accession>A0A382NB10</accession>
<dbReference type="InterPro" id="IPR045853">
    <property type="entry name" value="Pep_chain_release_fac_I_sf"/>
</dbReference>
<feature type="region of interest" description="Disordered" evidence="2">
    <location>
        <begin position="61"/>
        <end position="105"/>
    </location>
</feature>
<evidence type="ECO:0000256" key="1">
    <source>
        <dbReference type="ARBA" id="ARBA00010835"/>
    </source>
</evidence>
<dbReference type="AlphaFoldDB" id="A0A382NB10"/>
<dbReference type="GO" id="GO:0009507">
    <property type="term" value="C:chloroplast"/>
    <property type="evidence" value="ECO:0007669"/>
    <property type="project" value="TreeGrafter"/>
</dbReference>
<dbReference type="InterPro" id="IPR000352">
    <property type="entry name" value="Pep_chain_release_fac_I"/>
</dbReference>
<reference evidence="4" key="1">
    <citation type="submission" date="2018-05" db="EMBL/GenBank/DDBJ databases">
        <authorList>
            <person name="Lanie J.A."/>
            <person name="Ng W.-L."/>
            <person name="Kazmierczak K.M."/>
            <person name="Andrzejewski T.M."/>
            <person name="Davidsen T.M."/>
            <person name="Wayne K.J."/>
            <person name="Tettelin H."/>
            <person name="Glass J.I."/>
            <person name="Rusch D."/>
            <person name="Podicherti R."/>
            <person name="Tsui H.-C.T."/>
            <person name="Winkler M.E."/>
        </authorList>
    </citation>
    <scope>NUCLEOTIDE SEQUENCE</scope>
</reference>
<dbReference type="EMBL" id="UINC01098986">
    <property type="protein sequence ID" value="SVC57920.1"/>
    <property type="molecule type" value="Genomic_DNA"/>
</dbReference>
<proteinExistence type="inferred from homology"/>
<dbReference type="SUPFAM" id="SSF75620">
    <property type="entry name" value="Release factor"/>
    <property type="match status" value="1"/>
</dbReference>
<dbReference type="Pfam" id="PF00472">
    <property type="entry name" value="RF-1"/>
    <property type="match status" value="1"/>
</dbReference>
<protein>
    <recommendedName>
        <fullName evidence="3">Prokaryotic-type class I peptide chain release factors domain-containing protein</fullName>
    </recommendedName>
</protein>
<sequence length="105" mass="12146">MLKDCRVDTYRASGKGGQHVNKTDSAVRITHVPTGIVVTCQNERSQHRNKEIALKRLREKLDAMNQKPKKRVPTRATRSSKEKRIQTKKIQSQKKILRQKPNTDE</sequence>
<evidence type="ECO:0000256" key="2">
    <source>
        <dbReference type="SAM" id="MobiDB-lite"/>
    </source>
</evidence>
<dbReference type="InterPro" id="IPR050057">
    <property type="entry name" value="Prokaryotic/Mito_RF"/>
</dbReference>
<dbReference type="PANTHER" id="PTHR43804">
    <property type="entry name" value="LD18447P"/>
    <property type="match status" value="1"/>
</dbReference>
<organism evidence="4">
    <name type="scientific">marine metagenome</name>
    <dbReference type="NCBI Taxonomy" id="408172"/>
    <lineage>
        <taxon>unclassified sequences</taxon>
        <taxon>metagenomes</taxon>
        <taxon>ecological metagenomes</taxon>
    </lineage>
</organism>
<evidence type="ECO:0000313" key="4">
    <source>
        <dbReference type="EMBL" id="SVC57920.1"/>
    </source>
</evidence>
<name>A0A382NB10_9ZZZZ</name>
<dbReference type="GO" id="GO:0003747">
    <property type="term" value="F:translation release factor activity"/>
    <property type="evidence" value="ECO:0007669"/>
    <property type="project" value="InterPro"/>
</dbReference>